<dbReference type="GO" id="GO:0000155">
    <property type="term" value="F:phosphorelay sensor kinase activity"/>
    <property type="evidence" value="ECO:0007669"/>
    <property type="project" value="InterPro"/>
</dbReference>
<dbReference type="InterPro" id="IPR005467">
    <property type="entry name" value="His_kinase_dom"/>
</dbReference>
<feature type="domain" description="PAC" evidence="8">
    <location>
        <begin position="135"/>
        <end position="187"/>
    </location>
</feature>
<accession>A0A518HT46</accession>
<dbReference type="NCBIfam" id="TIGR00229">
    <property type="entry name" value="sensory_box"/>
    <property type="match status" value="2"/>
</dbReference>
<dbReference type="InterPro" id="IPR003594">
    <property type="entry name" value="HATPase_dom"/>
</dbReference>
<dbReference type="InterPro" id="IPR003661">
    <property type="entry name" value="HisK_dim/P_dom"/>
</dbReference>
<dbReference type="InterPro" id="IPR000700">
    <property type="entry name" value="PAS-assoc_C"/>
</dbReference>
<dbReference type="SUPFAM" id="SSF55781">
    <property type="entry name" value="GAF domain-like"/>
    <property type="match status" value="1"/>
</dbReference>
<evidence type="ECO:0000259" key="6">
    <source>
        <dbReference type="PROSITE" id="PS50109"/>
    </source>
</evidence>
<dbReference type="InterPro" id="IPR036097">
    <property type="entry name" value="HisK_dim/P_sf"/>
</dbReference>
<sequence length="839" mass="93606">MPRVDETRAELLAQLAEIQAKLEALGDLEPPECEQDPPRGNTDSAESYFIASRHWQHAGVHQGADWRRHADVALIEWDADIAIRRWTPQAEQIFGWKADEVLGKRWDEFPLVHEQDIALVQQVGRELLAGNVDFNSCFHRNYRKDGTVLNCEWFNAVRRDDEGRITAVISLPHDVTERVRVESHMLHIQNAMRMITVGTARSTGLAFFESLVRYISESLGFRYVFVARIDKDSPLRARTIAFWADGQLEDDFEFDLAGTPAANVVNHSMEFCAEHLQQRYPNDITLARFQAESYLGTPLVSSTGEVLGILAVLDDKPMEDRADIREMIALFGDRTAIEIERSIAEAAQHASRMRLRILTEQMPTVLWTTDLQLRFTHSTGAGLKSMNQKPNQVVGHTLFEYFQTDDESFGPIAIHFEALQGVSGSSEIEWSGRVFQVYVEPLRDPCGTIIGTIGLAQDISEIKRVERSLVQSEERFRRMIQHAPEAVVLLDTQTGRFVMVNQAAEKLYKYSAEQLLQMGPLDISPEIQPDGQPSADKSREVISRACAGETPIFEWTHRDAEGLEVPCEIRLLSLEENGRTIIRGSVTDVTDKKRAEESLKRLESDLAHVARVSTMGEMVGGLAHELNQPLYAIQNFGKACGNLLAAEGDVDRDRLHQWLDRITSTAQYAGEILLRLRRFVSREPIHKTTCDLDEIIKTALMLTKHDAQVAGIRVEYTPAPQLPAVKADSVQIQQILVNLVRNAIDAVLEQSHGDPMVRVSAESQADRVAVTVADNGPGLPDGIPFFEAFCSTKTNALGLGLAIGTTIAKAHGGILQAKNGPEHGAVFSFTLDTAEQQSE</sequence>
<protein>
    <recommendedName>
        <fullName evidence="2">histidine kinase</fullName>
        <ecNumber evidence="2">2.7.13.3</ecNumber>
    </recommendedName>
</protein>
<dbReference type="PANTHER" id="PTHR43304">
    <property type="entry name" value="PHYTOCHROME-LIKE PROTEIN CPH1"/>
    <property type="match status" value="1"/>
</dbReference>
<dbReference type="SMART" id="SM00065">
    <property type="entry name" value="GAF"/>
    <property type="match status" value="1"/>
</dbReference>
<dbReference type="SMART" id="SM00091">
    <property type="entry name" value="PAS"/>
    <property type="match status" value="3"/>
</dbReference>
<dbReference type="InterPro" id="IPR000014">
    <property type="entry name" value="PAS"/>
</dbReference>
<dbReference type="Pfam" id="PF08448">
    <property type="entry name" value="PAS_4"/>
    <property type="match status" value="3"/>
</dbReference>
<dbReference type="RefSeq" id="WP_145388384.1">
    <property type="nucleotide sequence ID" value="NZ_CP037423.1"/>
</dbReference>
<evidence type="ECO:0000313" key="10">
    <source>
        <dbReference type="Proteomes" id="UP000319004"/>
    </source>
</evidence>
<evidence type="ECO:0000256" key="3">
    <source>
        <dbReference type="ARBA" id="ARBA00022553"/>
    </source>
</evidence>
<organism evidence="9 10">
    <name type="scientific">Stieleria neptunia</name>
    <dbReference type="NCBI Taxonomy" id="2527979"/>
    <lineage>
        <taxon>Bacteria</taxon>
        <taxon>Pseudomonadati</taxon>
        <taxon>Planctomycetota</taxon>
        <taxon>Planctomycetia</taxon>
        <taxon>Pirellulales</taxon>
        <taxon>Pirellulaceae</taxon>
        <taxon>Stieleria</taxon>
    </lineage>
</organism>
<comment type="catalytic activity">
    <reaction evidence="1">
        <text>ATP + protein L-histidine = ADP + protein N-phospho-L-histidine.</text>
        <dbReference type="EC" id="2.7.13.3"/>
    </reaction>
</comment>
<evidence type="ECO:0000256" key="5">
    <source>
        <dbReference type="ARBA" id="ARBA00022777"/>
    </source>
</evidence>
<dbReference type="InterPro" id="IPR013656">
    <property type="entry name" value="PAS_4"/>
</dbReference>
<dbReference type="AlphaFoldDB" id="A0A518HT46"/>
<dbReference type="SMART" id="SM00388">
    <property type="entry name" value="HisKA"/>
    <property type="match status" value="1"/>
</dbReference>
<keyword evidence="10" id="KW-1185">Reference proteome</keyword>
<dbReference type="Pfam" id="PF02518">
    <property type="entry name" value="HATPase_c"/>
    <property type="match status" value="1"/>
</dbReference>
<feature type="domain" description="PAS" evidence="7">
    <location>
        <begin position="472"/>
        <end position="549"/>
    </location>
</feature>
<dbReference type="Gene3D" id="1.10.287.130">
    <property type="match status" value="1"/>
</dbReference>
<dbReference type="InterPro" id="IPR052162">
    <property type="entry name" value="Sensor_kinase/Photoreceptor"/>
</dbReference>
<feature type="domain" description="PAC" evidence="8">
    <location>
        <begin position="420"/>
        <end position="471"/>
    </location>
</feature>
<keyword evidence="3" id="KW-0597">Phosphoprotein</keyword>
<dbReference type="Proteomes" id="UP000319004">
    <property type="component" value="Chromosome"/>
</dbReference>
<gene>
    <name evidence="9" type="primary">fixL_6</name>
    <name evidence="9" type="ORF">Enr13x_38320</name>
</gene>
<evidence type="ECO:0000313" key="9">
    <source>
        <dbReference type="EMBL" id="QDV43971.1"/>
    </source>
</evidence>
<dbReference type="InterPro" id="IPR003018">
    <property type="entry name" value="GAF"/>
</dbReference>
<dbReference type="KEGG" id="snep:Enr13x_38320"/>
<proteinExistence type="predicted"/>
<evidence type="ECO:0000256" key="2">
    <source>
        <dbReference type="ARBA" id="ARBA00012438"/>
    </source>
</evidence>
<dbReference type="InterPro" id="IPR004358">
    <property type="entry name" value="Sig_transdc_His_kin-like_C"/>
</dbReference>
<dbReference type="SUPFAM" id="SSF55785">
    <property type="entry name" value="PYP-like sensor domain (PAS domain)"/>
    <property type="match status" value="3"/>
</dbReference>
<evidence type="ECO:0000256" key="4">
    <source>
        <dbReference type="ARBA" id="ARBA00022679"/>
    </source>
</evidence>
<dbReference type="Gene3D" id="3.30.565.10">
    <property type="entry name" value="Histidine kinase-like ATPase, C-terminal domain"/>
    <property type="match status" value="1"/>
</dbReference>
<dbReference type="PANTHER" id="PTHR43304:SF1">
    <property type="entry name" value="PAC DOMAIN-CONTAINING PROTEIN"/>
    <property type="match status" value="1"/>
</dbReference>
<name>A0A518HT46_9BACT</name>
<evidence type="ECO:0000256" key="1">
    <source>
        <dbReference type="ARBA" id="ARBA00000085"/>
    </source>
</evidence>
<reference evidence="9 10" key="1">
    <citation type="submission" date="2019-03" db="EMBL/GenBank/DDBJ databases">
        <title>Deep-cultivation of Planctomycetes and their phenomic and genomic characterization uncovers novel biology.</title>
        <authorList>
            <person name="Wiegand S."/>
            <person name="Jogler M."/>
            <person name="Boedeker C."/>
            <person name="Pinto D."/>
            <person name="Vollmers J."/>
            <person name="Rivas-Marin E."/>
            <person name="Kohn T."/>
            <person name="Peeters S.H."/>
            <person name="Heuer A."/>
            <person name="Rast P."/>
            <person name="Oberbeckmann S."/>
            <person name="Bunk B."/>
            <person name="Jeske O."/>
            <person name="Meyerdierks A."/>
            <person name="Storesund J.E."/>
            <person name="Kallscheuer N."/>
            <person name="Luecker S."/>
            <person name="Lage O.M."/>
            <person name="Pohl T."/>
            <person name="Merkel B.J."/>
            <person name="Hornburger P."/>
            <person name="Mueller R.-W."/>
            <person name="Bruemmer F."/>
            <person name="Labrenz M."/>
            <person name="Spormann A.M."/>
            <person name="Op den Camp H."/>
            <person name="Overmann J."/>
            <person name="Amann R."/>
            <person name="Jetten M.S.M."/>
            <person name="Mascher T."/>
            <person name="Medema M.H."/>
            <person name="Devos D.P."/>
            <person name="Kaster A.-K."/>
            <person name="Ovreas L."/>
            <person name="Rohde M."/>
            <person name="Galperin M.Y."/>
            <person name="Jogler C."/>
        </authorList>
    </citation>
    <scope>NUCLEOTIDE SEQUENCE [LARGE SCALE GENOMIC DNA]</scope>
    <source>
        <strain evidence="9 10">Enr13</strain>
    </source>
</reference>
<dbReference type="Pfam" id="PF00512">
    <property type="entry name" value="HisKA"/>
    <property type="match status" value="1"/>
</dbReference>
<dbReference type="PROSITE" id="PS50113">
    <property type="entry name" value="PAC"/>
    <property type="match status" value="2"/>
</dbReference>
<dbReference type="InterPro" id="IPR029016">
    <property type="entry name" value="GAF-like_dom_sf"/>
</dbReference>
<dbReference type="PRINTS" id="PR00344">
    <property type="entry name" value="BCTRLSENSOR"/>
</dbReference>
<evidence type="ECO:0000259" key="8">
    <source>
        <dbReference type="PROSITE" id="PS50113"/>
    </source>
</evidence>
<dbReference type="Gene3D" id="3.30.450.20">
    <property type="entry name" value="PAS domain"/>
    <property type="match status" value="3"/>
</dbReference>
<keyword evidence="5" id="KW-0418">Kinase</keyword>
<dbReference type="SUPFAM" id="SSF55874">
    <property type="entry name" value="ATPase domain of HSP90 chaperone/DNA topoisomerase II/histidine kinase"/>
    <property type="match status" value="1"/>
</dbReference>
<dbReference type="EMBL" id="CP037423">
    <property type="protein sequence ID" value="QDV43971.1"/>
    <property type="molecule type" value="Genomic_DNA"/>
</dbReference>
<feature type="domain" description="Histidine kinase" evidence="6">
    <location>
        <begin position="621"/>
        <end position="835"/>
    </location>
</feature>
<dbReference type="InterPro" id="IPR035965">
    <property type="entry name" value="PAS-like_dom_sf"/>
</dbReference>
<dbReference type="OrthoDB" id="220475at2"/>
<dbReference type="PROSITE" id="PS50109">
    <property type="entry name" value="HIS_KIN"/>
    <property type="match status" value="1"/>
</dbReference>
<dbReference type="SUPFAM" id="SSF47384">
    <property type="entry name" value="Homodimeric domain of signal transducing histidine kinase"/>
    <property type="match status" value="1"/>
</dbReference>
<dbReference type="InterPro" id="IPR036890">
    <property type="entry name" value="HATPase_C_sf"/>
</dbReference>
<keyword evidence="4 9" id="KW-0808">Transferase</keyword>
<dbReference type="CDD" id="cd00082">
    <property type="entry name" value="HisKA"/>
    <property type="match status" value="1"/>
</dbReference>
<feature type="domain" description="PAS" evidence="7">
    <location>
        <begin position="78"/>
        <end position="131"/>
    </location>
</feature>
<evidence type="ECO:0000259" key="7">
    <source>
        <dbReference type="PROSITE" id="PS50112"/>
    </source>
</evidence>
<dbReference type="Gene3D" id="3.30.450.40">
    <property type="match status" value="1"/>
</dbReference>
<dbReference type="EC" id="2.7.13.3" evidence="2"/>
<dbReference type="SMART" id="SM00387">
    <property type="entry name" value="HATPase_c"/>
    <property type="match status" value="1"/>
</dbReference>
<dbReference type="CDD" id="cd00130">
    <property type="entry name" value="PAS"/>
    <property type="match status" value="2"/>
</dbReference>
<dbReference type="PROSITE" id="PS50112">
    <property type="entry name" value="PAS"/>
    <property type="match status" value="2"/>
</dbReference>